<keyword evidence="1" id="KW-1133">Transmembrane helix</keyword>
<feature type="transmembrane region" description="Helical" evidence="1">
    <location>
        <begin position="12"/>
        <end position="30"/>
    </location>
</feature>
<keyword evidence="1" id="KW-0472">Membrane</keyword>
<comment type="caution">
    <text evidence="2">The sequence shown here is derived from an EMBL/GenBank/DDBJ whole genome shotgun (WGS) entry which is preliminary data.</text>
</comment>
<sequence length="144" mass="16283">MKPALRVWRRVLWWLGLLLQLPIDLTLLHFNDFYLLMERILCLIPPILDEHPSLLDLTRDTHGQSDPLTIRVFLVLAIGVFCWIVVAALRMYTGTDPEYEHAAPSLKQDMMAARILAGCVTAIVLLATLIQGFFLGLCVLMLIG</sequence>
<name>A0A7Y0HSW5_9BIFI</name>
<dbReference type="Proteomes" id="UP000529710">
    <property type="component" value="Unassembled WGS sequence"/>
</dbReference>
<reference evidence="2 3" key="1">
    <citation type="submission" date="2020-02" db="EMBL/GenBank/DDBJ databases">
        <title>Characterization of phylogenetic diversity of novel bifidobacterial species isolated in Czech ZOOs.</title>
        <authorList>
            <person name="Lugli G.A."/>
            <person name="Vera N.B."/>
            <person name="Ventura M."/>
        </authorList>
    </citation>
    <scope>NUCLEOTIDE SEQUENCE [LARGE SCALE GENOMIC DNA]</scope>
    <source>
        <strain evidence="2 3">DSM 109960</strain>
    </source>
</reference>
<dbReference type="AlphaFoldDB" id="A0A7Y0HSW5"/>
<proteinExistence type="predicted"/>
<protein>
    <submittedName>
        <fullName evidence="2">Uncharacterized protein</fullName>
    </submittedName>
</protein>
<organism evidence="2 3">
    <name type="scientific">Bifidobacterium erythrocebi</name>
    <dbReference type="NCBI Taxonomy" id="2675325"/>
    <lineage>
        <taxon>Bacteria</taxon>
        <taxon>Bacillati</taxon>
        <taxon>Actinomycetota</taxon>
        <taxon>Actinomycetes</taxon>
        <taxon>Bifidobacteriales</taxon>
        <taxon>Bifidobacteriaceae</taxon>
        <taxon>Bifidobacterium</taxon>
    </lineage>
</organism>
<evidence type="ECO:0000313" key="2">
    <source>
        <dbReference type="EMBL" id="NMM95580.1"/>
    </source>
</evidence>
<accession>A0A7Y0HSW5</accession>
<dbReference type="RefSeq" id="WP_169078629.1">
    <property type="nucleotide sequence ID" value="NZ_JAAIIF010000005.1"/>
</dbReference>
<keyword evidence="3" id="KW-1185">Reference proteome</keyword>
<dbReference type="EMBL" id="JAAIIF010000005">
    <property type="protein sequence ID" value="NMM95580.1"/>
    <property type="molecule type" value="Genomic_DNA"/>
</dbReference>
<feature type="transmembrane region" description="Helical" evidence="1">
    <location>
        <begin position="68"/>
        <end position="89"/>
    </location>
</feature>
<gene>
    <name evidence="2" type="ORF">G1C98_0316</name>
</gene>
<evidence type="ECO:0000313" key="3">
    <source>
        <dbReference type="Proteomes" id="UP000529710"/>
    </source>
</evidence>
<feature type="transmembrane region" description="Helical" evidence="1">
    <location>
        <begin position="115"/>
        <end position="143"/>
    </location>
</feature>
<evidence type="ECO:0000256" key="1">
    <source>
        <dbReference type="SAM" id="Phobius"/>
    </source>
</evidence>
<keyword evidence="1" id="KW-0812">Transmembrane</keyword>